<comment type="caution">
    <text evidence="1">The sequence shown here is derived from an EMBL/GenBank/DDBJ whole genome shotgun (WGS) entry which is preliminary data.</text>
</comment>
<organism evidence="1 2">
    <name type="scientific">Chaetomium tenue</name>
    <dbReference type="NCBI Taxonomy" id="1854479"/>
    <lineage>
        <taxon>Eukaryota</taxon>
        <taxon>Fungi</taxon>
        <taxon>Dikarya</taxon>
        <taxon>Ascomycota</taxon>
        <taxon>Pezizomycotina</taxon>
        <taxon>Sordariomycetes</taxon>
        <taxon>Sordariomycetidae</taxon>
        <taxon>Sordariales</taxon>
        <taxon>Chaetomiaceae</taxon>
        <taxon>Chaetomium</taxon>
    </lineage>
</organism>
<proteinExistence type="predicted"/>
<evidence type="ECO:0000313" key="2">
    <source>
        <dbReference type="Proteomes" id="UP000724584"/>
    </source>
</evidence>
<sequence>MVGLSGQHQGASPSPGMQHPSTCATTARNAQQQPASHIITSQLRDLSLHHARLLSNINALTKYPSTGGSYHEGVISRGKQQHSSTPSTPHPPPQTPNSTINPQTPSPSNKPSPLTPNQPPASTSASASPPHRMNEMGGGRELSPASTAPSGTPMQPPSQATLQNKQAAAEHGKSPP</sequence>
<reference evidence="1 2" key="1">
    <citation type="journal article" date="2021" name="Nat. Commun.">
        <title>Genetic determinants of endophytism in the Arabidopsis root mycobiome.</title>
        <authorList>
            <person name="Mesny F."/>
            <person name="Miyauchi S."/>
            <person name="Thiergart T."/>
            <person name="Pickel B."/>
            <person name="Atanasova L."/>
            <person name="Karlsson M."/>
            <person name="Huettel B."/>
            <person name="Barry K.W."/>
            <person name="Haridas S."/>
            <person name="Chen C."/>
            <person name="Bauer D."/>
            <person name="Andreopoulos W."/>
            <person name="Pangilinan J."/>
            <person name="LaButti K."/>
            <person name="Riley R."/>
            <person name="Lipzen A."/>
            <person name="Clum A."/>
            <person name="Drula E."/>
            <person name="Henrissat B."/>
            <person name="Kohler A."/>
            <person name="Grigoriev I.V."/>
            <person name="Martin F.M."/>
            <person name="Hacquard S."/>
        </authorList>
    </citation>
    <scope>NUCLEOTIDE SEQUENCE [LARGE SCALE GENOMIC DNA]</scope>
    <source>
        <strain evidence="1 2">MPI-SDFR-AT-0079</strain>
    </source>
</reference>
<accession>A0ACB7NZB2</accession>
<keyword evidence="2" id="KW-1185">Reference proteome</keyword>
<name>A0ACB7NZB2_9PEZI</name>
<protein>
    <submittedName>
        <fullName evidence="1">Uncharacterized protein</fullName>
    </submittedName>
</protein>
<evidence type="ECO:0000313" key="1">
    <source>
        <dbReference type="EMBL" id="KAH6622927.1"/>
    </source>
</evidence>
<dbReference type="EMBL" id="JAGIZQ010000006">
    <property type="protein sequence ID" value="KAH6622927.1"/>
    <property type="molecule type" value="Genomic_DNA"/>
</dbReference>
<gene>
    <name evidence="1" type="ORF">F5144DRAFT_345604</name>
</gene>
<dbReference type="Proteomes" id="UP000724584">
    <property type="component" value="Unassembled WGS sequence"/>
</dbReference>